<sequence length="46" mass="5145">MKKGCLTGLIIGGIVFSLIVIGAFITFKNYYNTFVTLEEQVNQSWS</sequence>
<dbReference type="AlphaFoldDB" id="A0A7V5PQJ4"/>
<feature type="transmembrane region" description="Helical" evidence="1">
    <location>
        <begin position="6"/>
        <end position="27"/>
    </location>
</feature>
<dbReference type="EMBL" id="DROD01000497">
    <property type="protein sequence ID" value="HHJ53057.1"/>
    <property type="molecule type" value="Genomic_DNA"/>
</dbReference>
<dbReference type="Proteomes" id="UP000886124">
    <property type="component" value="Unassembled WGS sequence"/>
</dbReference>
<evidence type="ECO:0000256" key="1">
    <source>
        <dbReference type="SAM" id="Phobius"/>
    </source>
</evidence>
<accession>A0A7V5PQJ4</accession>
<reference evidence="2" key="1">
    <citation type="journal article" date="2020" name="mSystems">
        <title>Genome- and Community-Level Interaction Insights into Carbon Utilization and Element Cycling Functions of Hydrothermarchaeota in Hydrothermal Sediment.</title>
        <authorList>
            <person name="Zhou Z."/>
            <person name="Liu Y."/>
            <person name="Xu W."/>
            <person name="Pan J."/>
            <person name="Luo Z.H."/>
            <person name="Li M."/>
        </authorList>
    </citation>
    <scope>NUCLEOTIDE SEQUENCE [LARGE SCALE GENOMIC DNA]</scope>
    <source>
        <strain evidence="2">HyVt-527</strain>
    </source>
</reference>
<gene>
    <name evidence="2" type="ORF">ENJ89_07670</name>
</gene>
<keyword evidence="1" id="KW-1133">Transmembrane helix</keyword>
<keyword evidence="1" id="KW-0472">Membrane</keyword>
<feature type="non-terminal residue" evidence="2">
    <location>
        <position position="46"/>
    </location>
</feature>
<protein>
    <submittedName>
        <fullName evidence="2">LemA family protein</fullName>
    </submittedName>
</protein>
<organism evidence="2">
    <name type="scientific">Caldithrix abyssi</name>
    <dbReference type="NCBI Taxonomy" id="187145"/>
    <lineage>
        <taxon>Bacteria</taxon>
        <taxon>Pseudomonadati</taxon>
        <taxon>Calditrichota</taxon>
        <taxon>Calditrichia</taxon>
        <taxon>Calditrichales</taxon>
        <taxon>Calditrichaceae</taxon>
        <taxon>Caldithrix</taxon>
    </lineage>
</organism>
<proteinExistence type="predicted"/>
<name>A0A7V5PQJ4_CALAY</name>
<evidence type="ECO:0000313" key="2">
    <source>
        <dbReference type="EMBL" id="HHJ53057.1"/>
    </source>
</evidence>
<keyword evidence="1" id="KW-0812">Transmembrane</keyword>
<comment type="caution">
    <text evidence="2">The sequence shown here is derived from an EMBL/GenBank/DDBJ whole genome shotgun (WGS) entry which is preliminary data.</text>
</comment>